<reference evidence="6 7" key="1">
    <citation type="submission" date="2017-02" db="EMBL/GenBank/DDBJ databases">
        <title>Genome sequence of the nitrite-oxidizing bacterium Nitrobacter vulgaris strain Ab1.</title>
        <authorList>
            <person name="Mellbye B.L."/>
            <person name="Davis E.W."/>
            <person name="Spieck E."/>
            <person name="Chang J.H."/>
            <person name="Bottomley P.J."/>
            <person name="Sayavedra-Soto L.A."/>
        </authorList>
    </citation>
    <scope>NUCLEOTIDE SEQUENCE [LARGE SCALE GENOMIC DNA]</scope>
    <source>
        <strain evidence="6 7">Ab1</strain>
    </source>
</reference>
<evidence type="ECO:0000256" key="1">
    <source>
        <dbReference type="ARBA" id="ARBA00010641"/>
    </source>
</evidence>
<dbReference type="GO" id="GO:0006352">
    <property type="term" value="P:DNA-templated transcription initiation"/>
    <property type="evidence" value="ECO:0007669"/>
    <property type="project" value="InterPro"/>
</dbReference>
<sequence>MPAYSDRNRSVAPAGILDSDNLLDRAIEAHYADIKTAVLRRGCARGFVSDVVHDLYIKLAEQPDVLKGKRSLCAFLCRSAINLGIDRMRRARLEQHLFSGTAVEALAVPAETAAPDYGLEVEARLAVLREAIAELPARRRAVFVLHRLHRLEPDQIARKLNISRNMVDRHLRRALAHCLDRLLGIE</sequence>
<dbReference type="Proteomes" id="UP000189940">
    <property type="component" value="Unassembled WGS sequence"/>
</dbReference>
<dbReference type="InterPro" id="IPR013249">
    <property type="entry name" value="RNA_pol_sigma70_r4_t2"/>
</dbReference>
<name>A0A1V4HZG4_NITVU</name>
<evidence type="ECO:0000256" key="2">
    <source>
        <dbReference type="ARBA" id="ARBA00023015"/>
    </source>
</evidence>
<keyword evidence="3" id="KW-0731">Sigma factor</keyword>
<dbReference type="PANTHER" id="PTHR43133">
    <property type="entry name" value="RNA POLYMERASE ECF-TYPE SIGMA FACTO"/>
    <property type="match status" value="1"/>
</dbReference>
<comment type="caution">
    <text evidence="6">The sequence shown here is derived from an EMBL/GenBank/DDBJ whole genome shotgun (WGS) entry which is preliminary data.</text>
</comment>
<organism evidence="6 7">
    <name type="scientific">Nitrobacter vulgaris</name>
    <dbReference type="NCBI Taxonomy" id="29421"/>
    <lineage>
        <taxon>Bacteria</taxon>
        <taxon>Pseudomonadati</taxon>
        <taxon>Pseudomonadota</taxon>
        <taxon>Alphaproteobacteria</taxon>
        <taxon>Hyphomicrobiales</taxon>
        <taxon>Nitrobacteraceae</taxon>
        <taxon>Nitrobacter</taxon>
    </lineage>
</organism>
<dbReference type="NCBIfam" id="TIGR02937">
    <property type="entry name" value="sigma70-ECF"/>
    <property type="match status" value="1"/>
</dbReference>
<dbReference type="AlphaFoldDB" id="A0A1V4HZG4"/>
<dbReference type="SUPFAM" id="SSF88659">
    <property type="entry name" value="Sigma3 and sigma4 domains of RNA polymerase sigma factors"/>
    <property type="match status" value="1"/>
</dbReference>
<dbReference type="InterPro" id="IPR014284">
    <property type="entry name" value="RNA_pol_sigma-70_dom"/>
</dbReference>
<evidence type="ECO:0000256" key="4">
    <source>
        <dbReference type="ARBA" id="ARBA00023163"/>
    </source>
</evidence>
<dbReference type="InterPro" id="IPR039425">
    <property type="entry name" value="RNA_pol_sigma-70-like"/>
</dbReference>
<dbReference type="Gene3D" id="1.10.10.10">
    <property type="entry name" value="Winged helix-like DNA-binding domain superfamily/Winged helix DNA-binding domain"/>
    <property type="match status" value="1"/>
</dbReference>
<dbReference type="PANTHER" id="PTHR43133:SF63">
    <property type="entry name" value="RNA POLYMERASE SIGMA FACTOR FECI-RELATED"/>
    <property type="match status" value="1"/>
</dbReference>
<keyword evidence="4" id="KW-0804">Transcription</keyword>
<proteinExistence type="inferred from homology"/>
<evidence type="ECO:0000313" key="7">
    <source>
        <dbReference type="Proteomes" id="UP000189940"/>
    </source>
</evidence>
<evidence type="ECO:0000256" key="3">
    <source>
        <dbReference type="ARBA" id="ARBA00023082"/>
    </source>
</evidence>
<evidence type="ECO:0000313" key="6">
    <source>
        <dbReference type="EMBL" id="OPH83347.1"/>
    </source>
</evidence>
<gene>
    <name evidence="6" type="ORF">B2M20_07650</name>
</gene>
<dbReference type="InterPro" id="IPR013324">
    <property type="entry name" value="RNA_pol_sigma_r3/r4-like"/>
</dbReference>
<dbReference type="RefSeq" id="WP_079446473.1">
    <property type="nucleotide sequence ID" value="NZ_MWPQ01000033.1"/>
</dbReference>
<protein>
    <submittedName>
        <fullName evidence="6">Siderophore-interacting protein</fullName>
    </submittedName>
</protein>
<dbReference type="OrthoDB" id="9794372at2"/>
<dbReference type="InterPro" id="IPR036388">
    <property type="entry name" value="WH-like_DNA-bd_sf"/>
</dbReference>
<accession>A0A1V4HZG4</accession>
<dbReference type="InterPro" id="IPR013325">
    <property type="entry name" value="RNA_pol_sigma_r2"/>
</dbReference>
<dbReference type="GO" id="GO:0003677">
    <property type="term" value="F:DNA binding"/>
    <property type="evidence" value="ECO:0007669"/>
    <property type="project" value="InterPro"/>
</dbReference>
<feature type="domain" description="RNA polymerase sigma factor 70 region 4 type 2" evidence="5">
    <location>
        <begin position="127"/>
        <end position="178"/>
    </location>
</feature>
<comment type="similarity">
    <text evidence="1">Belongs to the sigma-70 factor family. ECF subfamily.</text>
</comment>
<dbReference type="GO" id="GO:0016987">
    <property type="term" value="F:sigma factor activity"/>
    <property type="evidence" value="ECO:0007669"/>
    <property type="project" value="UniProtKB-KW"/>
</dbReference>
<dbReference type="Gene3D" id="1.10.1740.10">
    <property type="match status" value="1"/>
</dbReference>
<keyword evidence="7" id="KW-1185">Reference proteome</keyword>
<dbReference type="STRING" id="29421.B2M20_07650"/>
<dbReference type="Pfam" id="PF08281">
    <property type="entry name" value="Sigma70_r4_2"/>
    <property type="match status" value="1"/>
</dbReference>
<evidence type="ECO:0000259" key="5">
    <source>
        <dbReference type="Pfam" id="PF08281"/>
    </source>
</evidence>
<dbReference type="EMBL" id="MWPQ01000033">
    <property type="protein sequence ID" value="OPH83347.1"/>
    <property type="molecule type" value="Genomic_DNA"/>
</dbReference>
<keyword evidence="2" id="KW-0805">Transcription regulation</keyword>
<dbReference type="SUPFAM" id="SSF88946">
    <property type="entry name" value="Sigma2 domain of RNA polymerase sigma factors"/>
    <property type="match status" value="1"/>
</dbReference>